<dbReference type="Proteomes" id="UP000597762">
    <property type="component" value="Unassembled WGS sequence"/>
</dbReference>
<feature type="region of interest" description="Disordered" evidence="1">
    <location>
        <begin position="298"/>
        <end position="361"/>
    </location>
</feature>
<feature type="compositionally biased region" description="Polar residues" evidence="1">
    <location>
        <begin position="191"/>
        <end position="205"/>
    </location>
</feature>
<accession>A0A812BTX7</accession>
<dbReference type="EMBL" id="CAHIKZ030001026">
    <property type="protein sequence ID" value="CAE1249886.1"/>
    <property type="molecule type" value="Genomic_DNA"/>
</dbReference>
<sequence length="384" mass="42715">MTGKAADNTFILHCGSVNNHVPKIDYPISKGNNLKPFVKKVQLTDDYAIHVFNFNGTACISSCDLSAFLWKIDIVRTMVIICEEDYSELFSELKRINFSGLWDGEERKDWVTLFQLEDVPVVLETFNHPSAELKLAVQLAIRNFDPNDEFWRGKCKETPIENTTQSTQPLCKQSSPKPIPSRSISQKKSPTVYSEQTGLSSSASPPQFHFGKGSPSHRNELRTSSAESSPRSRRPSTVTLEDIKTINANLTHLHKLRQCILNKMEKANCPYENYAATLASVESKLQKLNALLIKASPTVENKDPPGQGRLLSPYQQNSSNARRTPSPAGNLGFSPRDTRSAFQSPSPSPISDRINGDTGNPTDDLQDVLLINTHPPFCFLGLLL</sequence>
<protein>
    <submittedName>
        <fullName evidence="2">Uncharacterized protein</fullName>
    </submittedName>
</protein>
<evidence type="ECO:0000313" key="2">
    <source>
        <dbReference type="EMBL" id="CAE1249886.1"/>
    </source>
</evidence>
<dbReference type="OrthoDB" id="10052065at2759"/>
<evidence type="ECO:0000256" key="1">
    <source>
        <dbReference type="SAM" id="MobiDB-lite"/>
    </source>
</evidence>
<evidence type="ECO:0000313" key="3">
    <source>
        <dbReference type="Proteomes" id="UP000597762"/>
    </source>
</evidence>
<keyword evidence="3" id="KW-1185">Reference proteome</keyword>
<dbReference type="AlphaFoldDB" id="A0A812BTX7"/>
<proteinExistence type="predicted"/>
<name>A0A812BTX7_ACAPH</name>
<gene>
    <name evidence="2" type="ORF">SPHA_26842</name>
</gene>
<comment type="caution">
    <text evidence="2">The sequence shown here is derived from an EMBL/GenBank/DDBJ whole genome shotgun (WGS) entry which is preliminary data.</text>
</comment>
<feature type="compositionally biased region" description="Low complexity" evidence="1">
    <location>
        <begin position="172"/>
        <end position="190"/>
    </location>
</feature>
<organism evidence="2 3">
    <name type="scientific">Acanthosepion pharaonis</name>
    <name type="common">Pharaoh cuttlefish</name>
    <name type="synonym">Sepia pharaonis</name>
    <dbReference type="NCBI Taxonomy" id="158019"/>
    <lineage>
        <taxon>Eukaryota</taxon>
        <taxon>Metazoa</taxon>
        <taxon>Spiralia</taxon>
        <taxon>Lophotrochozoa</taxon>
        <taxon>Mollusca</taxon>
        <taxon>Cephalopoda</taxon>
        <taxon>Coleoidea</taxon>
        <taxon>Decapodiformes</taxon>
        <taxon>Sepiida</taxon>
        <taxon>Sepiina</taxon>
        <taxon>Sepiidae</taxon>
        <taxon>Acanthosepion</taxon>
    </lineage>
</organism>
<feature type="compositionally biased region" description="Polar residues" evidence="1">
    <location>
        <begin position="313"/>
        <end position="323"/>
    </location>
</feature>
<feature type="compositionally biased region" description="Polar residues" evidence="1">
    <location>
        <begin position="162"/>
        <end position="171"/>
    </location>
</feature>
<reference evidence="2" key="1">
    <citation type="submission" date="2021-01" db="EMBL/GenBank/DDBJ databases">
        <authorList>
            <person name="Li R."/>
            <person name="Bekaert M."/>
        </authorList>
    </citation>
    <scope>NUCLEOTIDE SEQUENCE</scope>
    <source>
        <strain evidence="2">Farmed</strain>
    </source>
</reference>
<feature type="region of interest" description="Disordered" evidence="1">
    <location>
        <begin position="162"/>
        <end position="238"/>
    </location>
</feature>